<dbReference type="Gene3D" id="3.30.530.20">
    <property type="match status" value="1"/>
</dbReference>
<dbReference type="GeneID" id="107227712"/>
<dbReference type="Proteomes" id="UP000829291">
    <property type="component" value="Chromosome 6"/>
</dbReference>
<name>A0ABM3GF04_NEOLC</name>
<dbReference type="Pfam" id="PF01852">
    <property type="entry name" value="START"/>
    <property type="match status" value="1"/>
</dbReference>
<accession>A0ABM3GF04</accession>
<organism evidence="3 4">
    <name type="scientific">Neodiprion lecontei</name>
    <name type="common">Redheaded pine sawfly</name>
    <dbReference type="NCBI Taxonomy" id="441921"/>
    <lineage>
        <taxon>Eukaryota</taxon>
        <taxon>Metazoa</taxon>
        <taxon>Ecdysozoa</taxon>
        <taxon>Arthropoda</taxon>
        <taxon>Hexapoda</taxon>
        <taxon>Insecta</taxon>
        <taxon>Pterygota</taxon>
        <taxon>Neoptera</taxon>
        <taxon>Endopterygota</taxon>
        <taxon>Hymenoptera</taxon>
        <taxon>Tenthredinoidea</taxon>
        <taxon>Diprionidae</taxon>
        <taxon>Diprioninae</taxon>
        <taxon>Neodiprion</taxon>
    </lineage>
</organism>
<gene>
    <name evidence="4" type="primary">LOC107227712</name>
</gene>
<dbReference type="InterPro" id="IPR002913">
    <property type="entry name" value="START_lipid-bd_dom"/>
</dbReference>
<evidence type="ECO:0000256" key="1">
    <source>
        <dbReference type="SAM" id="MobiDB-lite"/>
    </source>
</evidence>
<reference evidence="4" key="1">
    <citation type="submission" date="2025-08" db="UniProtKB">
        <authorList>
            <consortium name="RefSeq"/>
        </authorList>
    </citation>
    <scope>IDENTIFICATION</scope>
    <source>
        <tissue evidence="4">Thorax and Abdomen</tissue>
    </source>
</reference>
<evidence type="ECO:0000259" key="2">
    <source>
        <dbReference type="PROSITE" id="PS50848"/>
    </source>
</evidence>
<dbReference type="PROSITE" id="PS50848">
    <property type="entry name" value="START"/>
    <property type="match status" value="1"/>
</dbReference>
<dbReference type="InterPro" id="IPR023393">
    <property type="entry name" value="START-like_dom_sf"/>
</dbReference>
<proteinExistence type="predicted"/>
<feature type="compositionally biased region" description="Basic and acidic residues" evidence="1">
    <location>
        <begin position="427"/>
        <end position="468"/>
    </location>
</feature>
<sequence length="491" mass="57235">MHCLHVSNALARRYNPNLIHARNNTSKSFEAIGRKWGGRWVRLWLREQSHEVAKSCARQFECIVAQRIRRTLQIFQLYTKIWDEVALKSFVNIWRRRLGQNTRRYLFGAAGVSAYNWDRERIPDNELHRYSKELTDIYQLRENTITCAKCHLRLVIDVTQSGVKYCQCHGAKPALASVQNGLILSNGDQWQPFIERQDMIMWRKEEPESGGLYAYKVYGSFPDVSAEDFLHVQVDVEYRKEWDPTARHLEVIDTDPSTESCLDHRSEIVYWEMIWPRLFANRDYVFQRRWLIDKEEGLIVIVSRTSDHPKAPLRPDTHRVSTYWSYMVIKPYTEFDQPGIEFGLTYFDDPGVNIPSAVTTWVAMSVLSFLDKGVPDFLCRMRKATLDYQSRKSNDAKSAMVNIVENQPIVLETCSDSSVSDVGYVSEVKENTETPKEKGDEEPKSERSDKKERSAENTEDKAEDKRESVMGPTPDEERGFLHYFLPSRLFT</sequence>
<protein>
    <submittedName>
        <fullName evidence="4">StAR-related lipid transfer protein 7, mitochondrial isoform X1</fullName>
    </submittedName>
</protein>
<dbReference type="CDD" id="cd08911">
    <property type="entry name" value="START_STARD7-like"/>
    <property type="match status" value="1"/>
</dbReference>
<feature type="region of interest" description="Disordered" evidence="1">
    <location>
        <begin position="425"/>
        <end position="479"/>
    </location>
</feature>
<evidence type="ECO:0000313" key="4">
    <source>
        <dbReference type="RefSeq" id="XP_046598863.1"/>
    </source>
</evidence>
<dbReference type="InterPro" id="IPR051213">
    <property type="entry name" value="START_lipid_transfer"/>
</dbReference>
<dbReference type="SUPFAM" id="SSF55961">
    <property type="entry name" value="Bet v1-like"/>
    <property type="match status" value="1"/>
</dbReference>
<dbReference type="SMART" id="SM00234">
    <property type="entry name" value="START"/>
    <property type="match status" value="1"/>
</dbReference>
<dbReference type="PANTHER" id="PTHR19308">
    <property type="entry name" value="PHOSPHATIDYLCHOLINE TRANSFER PROTEIN"/>
    <property type="match status" value="1"/>
</dbReference>
<dbReference type="PANTHER" id="PTHR19308:SF8">
    <property type="entry name" value="STAR-RELATED LIPID TRANSFER PROTEIN 7, MITOCHONDRIAL"/>
    <property type="match status" value="1"/>
</dbReference>
<keyword evidence="3" id="KW-1185">Reference proteome</keyword>
<evidence type="ECO:0000313" key="3">
    <source>
        <dbReference type="Proteomes" id="UP000829291"/>
    </source>
</evidence>
<dbReference type="InterPro" id="IPR041949">
    <property type="entry name" value="START_STARD7"/>
</dbReference>
<feature type="domain" description="START" evidence="2">
    <location>
        <begin position="182"/>
        <end position="390"/>
    </location>
</feature>
<dbReference type="RefSeq" id="XP_046598863.1">
    <property type="nucleotide sequence ID" value="XM_046742907.1"/>
</dbReference>